<protein>
    <submittedName>
        <fullName evidence="2">Uncharacterized protein</fullName>
    </submittedName>
</protein>
<accession>A0A7W8BX29</accession>
<feature type="compositionally biased region" description="Polar residues" evidence="1">
    <location>
        <begin position="294"/>
        <end position="304"/>
    </location>
</feature>
<reference evidence="2 3" key="1">
    <citation type="submission" date="2020-08" db="EMBL/GenBank/DDBJ databases">
        <title>Genomic Encyclopedia of Type Strains, Phase III (KMG-III): the genomes of soil and plant-associated and newly described type strains.</title>
        <authorList>
            <person name="Whitman W."/>
        </authorList>
    </citation>
    <scope>NUCLEOTIDE SEQUENCE [LARGE SCALE GENOMIC DNA]</scope>
    <source>
        <strain evidence="2 3">CECT 3226</strain>
    </source>
</reference>
<feature type="region of interest" description="Disordered" evidence="1">
    <location>
        <begin position="294"/>
        <end position="319"/>
    </location>
</feature>
<dbReference type="Proteomes" id="UP000568022">
    <property type="component" value="Unassembled WGS sequence"/>
</dbReference>
<proteinExistence type="predicted"/>
<comment type="caution">
    <text evidence="2">The sequence shown here is derived from an EMBL/GenBank/DDBJ whole genome shotgun (WGS) entry which is preliminary data.</text>
</comment>
<evidence type="ECO:0000256" key="1">
    <source>
        <dbReference type="SAM" id="MobiDB-lite"/>
    </source>
</evidence>
<evidence type="ECO:0000313" key="3">
    <source>
        <dbReference type="Proteomes" id="UP000568022"/>
    </source>
</evidence>
<evidence type="ECO:0000313" key="2">
    <source>
        <dbReference type="EMBL" id="MBB5129778.1"/>
    </source>
</evidence>
<gene>
    <name evidence="2" type="ORF">FHS32_006572</name>
</gene>
<keyword evidence="3" id="KW-1185">Reference proteome</keyword>
<organism evidence="2 3">
    <name type="scientific">Streptomyces griseoloalbus</name>
    <dbReference type="NCBI Taxonomy" id="67303"/>
    <lineage>
        <taxon>Bacteria</taxon>
        <taxon>Bacillati</taxon>
        <taxon>Actinomycetota</taxon>
        <taxon>Actinomycetes</taxon>
        <taxon>Kitasatosporales</taxon>
        <taxon>Streptomycetaceae</taxon>
        <taxon>Streptomyces</taxon>
    </lineage>
</organism>
<dbReference type="EMBL" id="JACHJE010000022">
    <property type="protein sequence ID" value="MBB5129778.1"/>
    <property type="molecule type" value="Genomic_DNA"/>
</dbReference>
<name>A0A7W8BX29_9ACTN</name>
<sequence length="319" mass="33213">MTDSTTQPRITPNPDGGVILHLPDVTHIDTQVWSADVGLTDAGLAALRALMAGQAPSIDQTAADVRDQVLHAIDFAYTTGVLGYSTPEELLAAYDASRVPASVDRAAPAAWVDGHPQLEAIAAAVWEHCGRSDSGTCVEDDPRNIAVAVLSAVLPTAVDQAAPWLDAAAECNKAGGIYSERGANDAADVAFALMETFLRKAGQAEYVATPCSGPVPCEDGGEPCDVHERLMGHAEGDHELCAPNCGEPWLRRLADETQPTEAGRGCAHCGQPISRVTGTLAAWWVHAPGGNTVCNPQQAASSPRATPKQAAGARQDGEA</sequence>
<dbReference type="AlphaFoldDB" id="A0A7W8BX29"/>